<reference evidence="1 2" key="1">
    <citation type="journal article" date="2016" name="Nat. Commun.">
        <title>Thousands of microbial genomes shed light on interconnected biogeochemical processes in an aquifer system.</title>
        <authorList>
            <person name="Anantharaman K."/>
            <person name="Brown C.T."/>
            <person name="Hug L.A."/>
            <person name="Sharon I."/>
            <person name="Castelle C.J."/>
            <person name="Probst A.J."/>
            <person name="Thomas B.C."/>
            <person name="Singh A."/>
            <person name="Wilkins M.J."/>
            <person name="Karaoz U."/>
            <person name="Brodie E.L."/>
            <person name="Williams K.H."/>
            <person name="Hubbard S.S."/>
            <person name="Banfield J.F."/>
        </authorList>
    </citation>
    <scope>NUCLEOTIDE SEQUENCE [LARGE SCALE GENOMIC DNA]</scope>
</reference>
<evidence type="ECO:0000313" key="1">
    <source>
        <dbReference type="EMBL" id="OGG98450.1"/>
    </source>
</evidence>
<dbReference type="Proteomes" id="UP000176968">
    <property type="component" value="Unassembled WGS sequence"/>
</dbReference>
<organism evidence="1 2">
    <name type="scientific">Candidatus Kuenenbacteria bacterium RIFCSPHIGHO2_12_FULL_42_14</name>
    <dbReference type="NCBI Taxonomy" id="1798563"/>
    <lineage>
        <taxon>Bacteria</taxon>
        <taxon>Candidatus Kueneniibacteriota</taxon>
    </lineage>
</organism>
<protein>
    <submittedName>
        <fullName evidence="1">Uncharacterized protein</fullName>
    </submittedName>
</protein>
<dbReference type="AlphaFoldDB" id="A0A1F6GK72"/>
<dbReference type="EMBL" id="MFMY01000065">
    <property type="protein sequence ID" value="OGG98450.1"/>
    <property type="molecule type" value="Genomic_DNA"/>
</dbReference>
<gene>
    <name evidence="1" type="ORF">A3E04_02880</name>
</gene>
<proteinExistence type="predicted"/>
<sequence>MKVEWHHQRLHNYAHINHFAQTAIGRVDLGVCAYQMEQKQESVVKIQTAKAELNRQQLLNHAPILQLVQLTLGNVAIGELAHRKEFKQEAVIRHMIVHLLKQRRQPHRNIA</sequence>
<accession>A0A1F6GK72</accession>
<comment type="caution">
    <text evidence="1">The sequence shown here is derived from an EMBL/GenBank/DDBJ whole genome shotgun (WGS) entry which is preliminary data.</text>
</comment>
<evidence type="ECO:0000313" key="2">
    <source>
        <dbReference type="Proteomes" id="UP000176968"/>
    </source>
</evidence>
<name>A0A1F6GK72_9BACT</name>